<dbReference type="AlphaFoldDB" id="A0A0C2W746"/>
<keyword evidence="1" id="KW-0472">Membrane</keyword>
<keyword evidence="3" id="KW-1185">Reference proteome</keyword>
<reference evidence="2 3" key="1">
    <citation type="submission" date="2015-01" db="EMBL/GenBank/DDBJ databases">
        <title>Genome sequencing of Jeotgalibacillus soli.</title>
        <authorList>
            <person name="Goh K.M."/>
            <person name="Chan K.-G."/>
            <person name="Yaakop A.S."/>
            <person name="Ee R."/>
            <person name="Gan H.M."/>
            <person name="Chan C.S."/>
        </authorList>
    </citation>
    <scope>NUCLEOTIDE SEQUENCE [LARGE SCALE GENOMIC DNA]</scope>
    <source>
        <strain evidence="2 3">P9</strain>
    </source>
</reference>
<dbReference type="PATRIC" id="fig|889306.3.peg.227"/>
<keyword evidence="1" id="KW-1133">Transmembrane helix</keyword>
<dbReference type="Proteomes" id="UP000031938">
    <property type="component" value="Unassembled WGS sequence"/>
</dbReference>
<gene>
    <name evidence="2" type="ORF">KP78_02230</name>
</gene>
<dbReference type="EMBL" id="JXRP01000006">
    <property type="protein sequence ID" value="KIL51853.1"/>
    <property type="molecule type" value="Genomic_DNA"/>
</dbReference>
<dbReference type="RefSeq" id="WP_162835561.1">
    <property type="nucleotide sequence ID" value="NZ_JXRP01000006.1"/>
</dbReference>
<feature type="transmembrane region" description="Helical" evidence="1">
    <location>
        <begin position="6"/>
        <end position="22"/>
    </location>
</feature>
<keyword evidence="1" id="KW-0812">Transmembrane</keyword>
<evidence type="ECO:0000313" key="2">
    <source>
        <dbReference type="EMBL" id="KIL51853.1"/>
    </source>
</evidence>
<accession>A0A0C2W746</accession>
<protein>
    <submittedName>
        <fullName evidence="2">Uncharacterized protein</fullName>
    </submittedName>
</protein>
<name>A0A0C2W746_9BACL</name>
<proteinExistence type="predicted"/>
<evidence type="ECO:0000313" key="3">
    <source>
        <dbReference type="Proteomes" id="UP000031938"/>
    </source>
</evidence>
<sequence>MDPALLLPVFIAVILINFFMIVKKRREMNVKGGWKSYVTPLSFFSISIVAVN</sequence>
<comment type="caution">
    <text evidence="2">The sequence shown here is derived from an EMBL/GenBank/DDBJ whole genome shotgun (WGS) entry which is preliminary data.</text>
</comment>
<organism evidence="2 3">
    <name type="scientific">Jeotgalibacillus soli</name>
    <dbReference type="NCBI Taxonomy" id="889306"/>
    <lineage>
        <taxon>Bacteria</taxon>
        <taxon>Bacillati</taxon>
        <taxon>Bacillota</taxon>
        <taxon>Bacilli</taxon>
        <taxon>Bacillales</taxon>
        <taxon>Caryophanaceae</taxon>
        <taxon>Jeotgalibacillus</taxon>
    </lineage>
</organism>
<evidence type="ECO:0000256" key="1">
    <source>
        <dbReference type="SAM" id="Phobius"/>
    </source>
</evidence>